<feature type="transmembrane region" description="Helical" evidence="7">
    <location>
        <begin position="238"/>
        <end position="260"/>
    </location>
</feature>
<organism evidence="8 9">
    <name type="scientific">Sphingomonas tagetis</name>
    <dbReference type="NCBI Taxonomy" id="2949092"/>
    <lineage>
        <taxon>Bacteria</taxon>
        <taxon>Pseudomonadati</taxon>
        <taxon>Pseudomonadota</taxon>
        <taxon>Alphaproteobacteria</taxon>
        <taxon>Sphingomonadales</taxon>
        <taxon>Sphingomonadaceae</taxon>
        <taxon>Sphingomonas</taxon>
    </lineage>
</organism>
<feature type="transmembrane region" description="Helical" evidence="7">
    <location>
        <begin position="20"/>
        <end position="42"/>
    </location>
</feature>
<proteinExistence type="inferred from homology"/>
<gene>
    <name evidence="8" type="ORF">M9978_04535</name>
</gene>
<keyword evidence="3" id="KW-0813">Transport</keyword>
<dbReference type="EMBL" id="JAMLDX010000002">
    <property type="protein sequence ID" value="MCP3729689.1"/>
    <property type="molecule type" value="Genomic_DNA"/>
</dbReference>
<feature type="transmembrane region" description="Helical" evidence="7">
    <location>
        <begin position="92"/>
        <end position="120"/>
    </location>
</feature>
<accession>A0A9X2HIC4</accession>
<comment type="caution">
    <text evidence="8">The sequence shown here is derived from an EMBL/GenBank/DDBJ whole genome shotgun (WGS) entry which is preliminary data.</text>
</comment>
<comment type="subcellular location">
    <subcellularLocation>
        <location evidence="1">Membrane</location>
        <topology evidence="1">Multi-pass membrane protein</topology>
    </subcellularLocation>
</comment>
<dbReference type="RefSeq" id="WP_254291719.1">
    <property type="nucleotide sequence ID" value="NZ_JAMLDX010000002.1"/>
</dbReference>
<dbReference type="NCBIfam" id="TIGR00797">
    <property type="entry name" value="matE"/>
    <property type="match status" value="1"/>
</dbReference>
<evidence type="ECO:0000256" key="7">
    <source>
        <dbReference type="SAM" id="Phobius"/>
    </source>
</evidence>
<keyword evidence="6 7" id="KW-0472">Membrane</keyword>
<dbReference type="GO" id="GO:0015297">
    <property type="term" value="F:antiporter activity"/>
    <property type="evidence" value="ECO:0007669"/>
    <property type="project" value="InterPro"/>
</dbReference>
<evidence type="ECO:0000256" key="6">
    <source>
        <dbReference type="ARBA" id="ARBA00023136"/>
    </source>
</evidence>
<sequence>MQPPAQPLLLTRRSIFAQAWPIMLGQTTVPLVGLVDTAVIGWTGDAAALAGVALGVAIINFIFWAFGFLRMGMTGLTAQAHGRGDRPEVNALLARGVVAGLAIGAALVALQLLIVPVALAALAGGGSLDAAAREFVSARFLGAPAALGFYAINGWLYGLGRTRDTLWLQVAMNAVNVAFDLLFVWHFGMGARGVGLGTALAEWVALGLGVFAVLRIAGPGALAGQRAGFFEAAAWKRLFAVNADIMIRTVALLALFLWLANAGARLGTVQLAANHVLMQLVGIFAFVLDGFAFTAESRVGIAVGSGSRADLKRAMRLTGEFSLGFGLLATIVSVALGGHLIDLLTTNDAVRAAAREVLPLAALAATVGVPAWLLDGVFIGATQGRALRNAAILATLLYVGTDLLLRPLGAAGVWLALLASYFYRAVTLGAHLPRLFASVAEPPPRP</sequence>
<evidence type="ECO:0000313" key="8">
    <source>
        <dbReference type="EMBL" id="MCP3729689.1"/>
    </source>
</evidence>
<name>A0A9X2HIC4_9SPHN</name>
<feature type="transmembrane region" description="Helical" evidence="7">
    <location>
        <begin position="194"/>
        <end position="217"/>
    </location>
</feature>
<dbReference type="AlphaFoldDB" id="A0A9X2HIC4"/>
<keyword evidence="9" id="KW-1185">Reference proteome</keyword>
<feature type="transmembrane region" description="Helical" evidence="7">
    <location>
        <begin position="166"/>
        <end position="188"/>
    </location>
</feature>
<feature type="transmembrane region" description="Helical" evidence="7">
    <location>
        <begin position="48"/>
        <end position="71"/>
    </location>
</feature>
<comment type="similarity">
    <text evidence="2">Belongs to the multi antimicrobial extrusion (MATE) (TC 2.A.66.1) family.</text>
</comment>
<dbReference type="Pfam" id="PF01554">
    <property type="entry name" value="MatE"/>
    <property type="match status" value="2"/>
</dbReference>
<dbReference type="InterPro" id="IPR002528">
    <property type="entry name" value="MATE_fam"/>
</dbReference>
<feature type="transmembrane region" description="Helical" evidence="7">
    <location>
        <begin position="280"/>
        <end position="301"/>
    </location>
</feature>
<keyword evidence="4 7" id="KW-0812">Transmembrane</keyword>
<feature type="transmembrane region" description="Helical" evidence="7">
    <location>
        <begin position="403"/>
        <end position="423"/>
    </location>
</feature>
<evidence type="ECO:0000256" key="4">
    <source>
        <dbReference type="ARBA" id="ARBA00022692"/>
    </source>
</evidence>
<evidence type="ECO:0000256" key="3">
    <source>
        <dbReference type="ARBA" id="ARBA00022448"/>
    </source>
</evidence>
<evidence type="ECO:0000256" key="1">
    <source>
        <dbReference type="ARBA" id="ARBA00004141"/>
    </source>
</evidence>
<dbReference type="GO" id="GO:0042910">
    <property type="term" value="F:xenobiotic transmembrane transporter activity"/>
    <property type="evidence" value="ECO:0007669"/>
    <property type="project" value="InterPro"/>
</dbReference>
<feature type="transmembrane region" description="Helical" evidence="7">
    <location>
        <begin position="140"/>
        <end position="159"/>
    </location>
</feature>
<evidence type="ECO:0000313" key="9">
    <source>
        <dbReference type="Proteomes" id="UP001139451"/>
    </source>
</evidence>
<feature type="transmembrane region" description="Helical" evidence="7">
    <location>
        <begin position="321"/>
        <end position="341"/>
    </location>
</feature>
<protein>
    <submittedName>
        <fullName evidence="8">MATE family efflux transporter</fullName>
    </submittedName>
</protein>
<evidence type="ECO:0000256" key="5">
    <source>
        <dbReference type="ARBA" id="ARBA00022989"/>
    </source>
</evidence>
<dbReference type="Proteomes" id="UP001139451">
    <property type="component" value="Unassembled WGS sequence"/>
</dbReference>
<dbReference type="PANTHER" id="PTHR43298:SF2">
    <property type="entry name" value="FMN_FAD EXPORTER YEEO-RELATED"/>
    <property type="match status" value="1"/>
</dbReference>
<evidence type="ECO:0000256" key="2">
    <source>
        <dbReference type="ARBA" id="ARBA00010199"/>
    </source>
</evidence>
<dbReference type="InterPro" id="IPR044644">
    <property type="entry name" value="DinF-like"/>
</dbReference>
<dbReference type="CDD" id="cd13136">
    <property type="entry name" value="MATE_DinF_like"/>
    <property type="match status" value="1"/>
</dbReference>
<dbReference type="PANTHER" id="PTHR43298">
    <property type="entry name" value="MULTIDRUG RESISTANCE PROTEIN NORM-RELATED"/>
    <property type="match status" value="1"/>
</dbReference>
<dbReference type="GO" id="GO:0005886">
    <property type="term" value="C:plasma membrane"/>
    <property type="evidence" value="ECO:0007669"/>
    <property type="project" value="TreeGrafter"/>
</dbReference>
<feature type="transmembrane region" description="Helical" evidence="7">
    <location>
        <begin position="361"/>
        <end position="382"/>
    </location>
</feature>
<keyword evidence="5 7" id="KW-1133">Transmembrane helix</keyword>
<reference evidence="8" key="1">
    <citation type="submission" date="2022-05" db="EMBL/GenBank/DDBJ databases">
        <title>Sphingomonas sp. strain MG17 Genome sequencing and assembly.</title>
        <authorList>
            <person name="Kim I."/>
        </authorList>
    </citation>
    <scope>NUCLEOTIDE SEQUENCE</scope>
    <source>
        <strain evidence="8">MG17</strain>
    </source>
</reference>
<dbReference type="InterPro" id="IPR050222">
    <property type="entry name" value="MATE_MdtK"/>
</dbReference>